<reference evidence="2 3" key="1">
    <citation type="journal article" date="2015" name="Fungal Genet. Biol.">
        <title>Evolution of novel wood decay mechanisms in Agaricales revealed by the genome sequences of Fistulina hepatica and Cylindrobasidium torrendii.</title>
        <authorList>
            <person name="Floudas D."/>
            <person name="Held B.W."/>
            <person name="Riley R."/>
            <person name="Nagy L.G."/>
            <person name="Koehler G."/>
            <person name="Ransdell A.S."/>
            <person name="Younus H."/>
            <person name="Chow J."/>
            <person name="Chiniquy J."/>
            <person name="Lipzen A."/>
            <person name="Tritt A."/>
            <person name="Sun H."/>
            <person name="Haridas S."/>
            <person name="LaButti K."/>
            <person name="Ohm R.A."/>
            <person name="Kues U."/>
            <person name="Blanchette R.A."/>
            <person name="Grigoriev I.V."/>
            <person name="Minto R.E."/>
            <person name="Hibbett D.S."/>
        </authorList>
    </citation>
    <scope>NUCLEOTIDE SEQUENCE [LARGE SCALE GENOMIC DNA]</scope>
    <source>
        <strain evidence="2 3">ATCC 64428</strain>
    </source>
</reference>
<evidence type="ECO:0000313" key="3">
    <source>
        <dbReference type="Proteomes" id="UP000054144"/>
    </source>
</evidence>
<protein>
    <recommendedName>
        <fullName evidence="4">CxC1-like cysteine cluster associated with KDZ transposases domain-containing protein</fullName>
    </recommendedName>
</protein>
<organism evidence="2 3">
    <name type="scientific">Fistulina hepatica ATCC 64428</name>
    <dbReference type="NCBI Taxonomy" id="1128425"/>
    <lineage>
        <taxon>Eukaryota</taxon>
        <taxon>Fungi</taxon>
        <taxon>Dikarya</taxon>
        <taxon>Basidiomycota</taxon>
        <taxon>Agaricomycotina</taxon>
        <taxon>Agaricomycetes</taxon>
        <taxon>Agaricomycetidae</taxon>
        <taxon>Agaricales</taxon>
        <taxon>Fistulinaceae</taxon>
        <taxon>Fistulina</taxon>
    </lineage>
</organism>
<dbReference type="Proteomes" id="UP000054144">
    <property type="component" value="Unassembled WGS sequence"/>
</dbReference>
<dbReference type="Pfam" id="PF18758">
    <property type="entry name" value="KDZ"/>
    <property type="match status" value="1"/>
</dbReference>
<evidence type="ECO:0008006" key="4">
    <source>
        <dbReference type="Google" id="ProtNLM"/>
    </source>
</evidence>
<evidence type="ECO:0000256" key="1">
    <source>
        <dbReference type="SAM" id="MobiDB-lite"/>
    </source>
</evidence>
<dbReference type="OrthoDB" id="2665372at2759"/>
<evidence type="ECO:0000313" key="2">
    <source>
        <dbReference type="EMBL" id="KIY53647.1"/>
    </source>
</evidence>
<dbReference type="InterPro" id="IPR040521">
    <property type="entry name" value="KDZ"/>
</dbReference>
<feature type="non-terminal residue" evidence="2">
    <location>
        <position position="1"/>
    </location>
</feature>
<accession>A0A0D7APZ9</accession>
<sequence>DRVQRRVNSWRKQLSALKRAYLHWKAHRPPEATVEGVGGGWAVTVCSLRGIRNKFFQPIPDSQSLNEMLAYHGVVGATPENPQMAFTFNCLEMYCQLHRACLRLSIEGFCRAIQNLHHRPQNFYLARQFSWAYDVYLDVRCAIDADVDAALNRHNPEVQAMLLCAPCMYRLEEDVPLRPSILVACDGNNSLKLIDPSFRVGDMRLNDCKLPSFRYLEAEEVDIFKDDEVQPPAATAPSSGEATHGDLDAGACTSLDDIPWLNANELEEETQVQLRACAERWRAAAPGAKKKMVELFAVSGVFVMVCQHGHALLICDMIRSGEL</sequence>
<dbReference type="EMBL" id="KN881603">
    <property type="protein sequence ID" value="KIY53647.1"/>
    <property type="molecule type" value="Genomic_DNA"/>
</dbReference>
<dbReference type="AlphaFoldDB" id="A0A0D7APZ9"/>
<feature type="region of interest" description="Disordered" evidence="1">
    <location>
        <begin position="227"/>
        <end position="246"/>
    </location>
</feature>
<gene>
    <name evidence="2" type="ORF">FISHEDRAFT_32875</name>
</gene>
<keyword evidence="3" id="KW-1185">Reference proteome</keyword>
<proteinExistence type="predicted"/>
<name>A0A0D7APZ9_9AGAR</name>